<keyword evidence="2 5" id="KW-0378">Hydrolase</keyword>
<dbReference type="Gene3D" id="3.20.20.300">
    <property type="entry name" value="Glycoside hydrolase, family 3, N-terminal domain"/>
    <property type="match status" value="1"/>
</dbReference>
<accession>A0A246K2Y1</accession>
<keyword evidence="3" id="KW-0732">Signal</keyword>
<dbReference type="SMART" id="SM01217">
    <property type="entry name" value="Fn3_like"/>
    <property type="match status" value="1"/>
</dbReference>
<keyword evidence="6" id="KW-1185">Reference proteome</keyword>
<sequence>MRGLYATTALAMFFGATTMTASAQDKAAPARVEAAADDWAAKIEAQMTDDERFSILHGFMPIPLGPYANPELQAKWPKDVIPGAGYVAGVPRLGIPSQRATDASLGVTNPFGVRKGDTATALPAGLAIGATFNPELAFAGAHLVASEARAKGFNVLLGGGINLVRDPRNGRNFEYISEDPLLSGVMGAEAVRGAQSAGVVSTVKHFSLNSNETNRHTWNAEIDDAPHRESDLLAFQIAIERGRPGSVMCAYNLVNGEKACGNDHLINTVLKRDWRYKGWVMSDWGAVSGADFAIKGLDQQAGEQLDKQVWFDAPLKAKLADGSLSRERLSDMVRRILRSMKASGLVDAAPAPAVDMAAHAQIARQVAQQGIVLLKNDGNALPLAANVASVAVIGRNAHVGVLSGGGSSQGLPPRGWAASVPVGGGEGSIGAWRVERWFAGAPLTALKEALPKAHIGFDPGLYSQDAAALAARSDVAIVFVSKYEAEGFDSPDLSLPGNQDAIIEATVAANPNTIVVLETGNPVAMPWLAKVKAVVAAWYPGQEGAAAIADVLTGKVNPSGRLPVSFPATTETLPRPTIPSYGTPEHTHVTVRMTEGSDVGYRWNARQGIKALFPFGHGLSYTGFAAQGLKTDGAKASLTVRNTGERAGATVAQLYLVSQGGKPTRRLVGFQRVELAPGTERTIEMTIDPRLLADWNGAGWTIAKGDYRFALGESAEVLSTPVTVSLKGRIWQD</sequence>
<feature type="domain" description="Fibronectin type III-like" evidence="4">
    <location>
        <begin position="650"/>
        <end position="715"/>
    </location>
</feature>
<name>A0A246K2Y1_9SPHN</name>
<dbReference type="Proteomes" id="UP000197097">
    <property type="component" value="Unassembled WGS sequence"/>
</dbReference>
<comment type="similarity">
    <text evidence="1">Belongs to the glycosyl hydrolase 3 family.</text>
</comment>
<evidence type="ECO:0000259" key="4">
    <source>
        <dbReference type="SMART" id="SM01217"/>
    </source>
</evidence>
<evidence type="ECO:0000313" key="6">
    <source>
        <dbReference type="Proteomes" id="UP000197097"/>
    </source>
</evidence>
<dbReference type="GO" id="GO:0005975">
    <property type="term" value="P:carbohydrate metabolic process"/>
    <property type="evidence" value="ECO:0007669"/>
    <property type="project" value="InterPro"/>
</dbReference>
<proteinExistence type="inferred from homology"/>
<dbReference type="EMBL" id="NISJ01000002">
    <property type="protein sequence ID" value="OWQ99974.1"/>
    <property type="molecule type" value="Genomic_DNA"/>
</dbReference>
<evidence type="ECO:0000256" key="2">
    <source>
        <dbReference type="ARBA" id="ARBA00022801"/>
    </source>
</evidence>
<gene>
    <name evidence="5" type="ORF">CDQ91_04060</name>
</gene>
<dbReference type="InterPro" id="IPR026891">
    <property type="entry name" value="Fn3-like"/>
</dbReference>
<dbReference type="PANTHER" id="PTHR42715">
    <property type="entry name" value="BETA-GLUCOSIDASE"/>
    <property type="match status" value="1"/>
</dbReference>
<evidence type="ECO:0000256" key="3">
    <source>
        <dbReference type="SAM" id="SignalP"/>
    </source>
</evidence>
<dbReference type="InterPro" id="IPR013783">
    <property type="entry name" value="Ig-like_fold"/>
</dbReference>
<dbReference type="Pfam" id="PF00933">
    <property type="entry name" value="Glyco_hydro_3"/>
    <property type="match status" value="1"/>
</dbReference>
<dbReference type="GO" id="GO:0004553">
    <property type="term" value="F:hydrolase activity, hydrolyzing O-glycosyl compounds"/>
    <property type="evidence" value="ECO:0007669"/>
    <property type="project" value="InterPro"/>
</dbReference>
<dbReference type="Pfam" id="PF01915">
    <property type="entry name" value="Glyco_hydro_3_C"/>
    <property type="match status" value="1"/>
</dbReference>
<dbReference type="SUPFAM" id="SSF51445">
    <property type="entry name" value="(Trans)glycosidases"/>
    <property type="match status" value="1"/>
</dbReference>
<dbReference type="InterPro" id="IPR036962">
    <property type="entry name" value="Glyco_hydro_3_N_sf"/>
</dbReference>
<dbReference type="AlphaFoldDB" id="A0A246K2Y1"/>
<feature type="signal peptide" evidence="3">
    <location>
        <begin position="1"/>
        <end position="23"/>
    </location>
</feature>
<dbReference type="Pfam" id="PF14310">
    <property type="entry name" value="Fn3-like"/>
    <property type="match status" value="1"/>
</dbReference>
<feature type="chain" id="PRO_5012354340" evidence="3">
    <location>
        <begin position="24"/>
        <end position="733"/>
    </location>
</feature>
<dbReference type="SUPFAM" id="SSF52279">
    <property type="entry name" value="Beta-D-glucan exohydrolase, C-terminal domain"/>
    <property type="match status" value="1"/>
</dbReference>
<protein>
    <submittedName>
        <fullName evidence="5">Glycosyl hydrolase</fullName>
    </submittedName>
</protein>
<organism evidence="5 6">
    <name type="scientific">Sphingopyxis witflariensis</name>
    <dbReference type="NCBI Taxonomy" id="173675"/>
    <lineage>
        <taxon>Bacteria</taxon>
        <taxon>Pseudomonadati</taxon>
        <taxon>Pseudomonadota</taxon>
        <taxon>Alphaproteobacteria</taxon>
        <taxon>Sphingomonadales</taxon>
        <taxon>Sphingomonadaceae</taxon>
        <taxon>Sphingopyxis</taxon>
    </lineage>
</organism>
<dbReference type="InterPro" id="IPR017853">
    <property type="entry name" value="GH"/>
</dbReference>
<dbReference type="InterPro" id="IPR001764">
    <property type="entry name" value="Glyco_hydro_3_N"/>
</dbReference>
<dbReference type="PANTHER" id="PTHR42715:SF10">
    <property type="entry name" value="BETA-GLUCOSIDASE"/>
    <property type="match status" value="1"/>
</dbReference>
<dbReference type="Gene3D" id="2.60.40.10">
    <property type="entry name" value="Immunoglobulins"/>
    <property type="match status" value="1"/>
</dbReference>
<dbReference type="InterPro" id="IPR050288">
    <property type="entry name" value="Cellulose_deg_GH3"/>
</dbReference>
<dbReference type="PRINTS" id="PR00133">
    <property type="entry name" value="GLHYDRLASE3"/>
</dbReference>
<dbReference type="Gene3D" id="3.40.50.1700">
    <property type="entry name" value="Glycoside hydrolase family 3 C-terminal domain"/>
    <property type="match status" value="1"/>
</dbReference>
<evidence type="ECO:0000313" key="5">
    <source>
        <dbReference type="EMBL" id="OWQ99974.1"/>
    </source>
</evidence>
<comment type="caution">
    <text evidence="5">The sequence shown here is derived from an EMBL/GenBank/DDBJ whole genome shotgun (WGS) entry which is preliminary data.</text>
</comment>
<dbReference type="OrthoDB" id="9781691at2"/>
<reference evidence="5 6" key="1">
    <citation type="journal article" date="2002" name="Int. J. Syst. Evol. Microbiol.">
        <title>Sphingopyxis witflariensis sp. nov., isolated from activated sludge.</title>
        <authorList>
            <person name="Kampfer P."/>
            <person name="Witzenberger R."/>
            <person name="Denner E.B."/>
            <person name="Busse H.J."/>
            <person name="Neef A."/>
        </authorList>
    </citation>
    <scope>NUCLEOTIDE SEQUENCE [LARGE SCALE GENOMIC DNA]</scope>
    <source>
        <strain evidence="5 6">DSM 14551</strain>
    </source>
</reference>
<dbReference type="InterPro" id="IPR002772">
    <property type="entry name" value="Glyco_hydro_3_C"/>
</dbReference>
<dbReference type="InterPro" id="IPR036881">
    <property type="entry name" value="Glyco_hydro_3_C_sf"/>
</dbReference>
<evidence type="ECO:0000256" key="1">
    <source>
        <dbReference type="ARBA" id="ARBA00005336"/>
    </source>
</evidence>